<reference evidence="1 2" key="1">
    <citation type="journal article" date="2018" name="Genome Biol. Evol.">
        <title>Multiple Roots of Fruiting Body Formation in Amoebozoa.</title>
        <authorList>
            <person name="Hillmann F."/>
            <person name="Forbes G."/>
            <person name="Novohradska S."/>
            <person name="Ferling I."/>
            <person name="Riege K."/>
            <person name="Groth M."/>
            <person name="Westermann M."/>
            <person name="Marz M."/>
            <person name="Spaller T."/>
            <person name="Winckler T."/>
            <person name="Schaap P."/>
            <person name="Glockner G."/>
        </authorList>
    </citation>
    <scope>NUCLEOTIDE SEQUENCE [LARGE SCALE GENOMIC DNA]</scope>
    <source>
        <strain evidence="1 2">Jena</strain>
    </source>
</reference>
<organism evidence="1 2">
    <name type="scientific">Planoprotostelium fungivorum</name>
    <dbReference type="NCBI Taxonomy" id="1890364"/>
    <lineage>
        <taxon>Eukaryota</taxon>
        <taxon>Amoebozoa</taxon>
        <taxon>Evosea</taxon>
        <taxon>Variosea</taxon>
        <taxon>Cavosteliida</taxon>
        <taxon>Cavosteliaceae</taxon>
        <taxon>Planoprotostelium</taxon>
    </lineage>
</organism>
<protein>
    <submittedName>
        <fullName evidence="1">Uncharacterized protein</fullName>
    </submittedName>
</protein>
<name>A0A2P6NFW2_9EUKA</name>
<sequence length="83" mass="9815">MQNNGKTMAIVAYATSFSRNQEQAPRVRREPLEDVDRIFIQYSESHNRSWVRILFIIPNARDLIRTVLKGLETVFHHHLKKIL</sequence>
<dbReference type="InParanoid" id="A0A2P6NFW2"/>
<proteinExistence type="predicted"/>
<dbReference type="Proteomes" id="UP000241769">
    <property type="component" value="Unassembled WGS sequence"/>
</dbReference>
<comment type="caution">
    <text evidence="1">The sequence shown here is derived from an EMBL/GenBank/DDBJ whole genome shotgun (WGS) entry which is preliminary data.</text>
</comment>
<keyword evidence="2" id="KW-1185">Reference proteome</keyword>
<evidence type="ECO:0000313" key="2">
    <source>
        <dbReference type="Proteomes" id="UP000241769"/>
    </source>
</evidence>
<dbReference type="AlphaFoldDB" id="A0A2P6NFW2"/>
<dbReference type="EMBL" id="MDYQ01000095">
    <property type="protein sequence ID" value="PRP82812.1"/>
    <property type="molecule type" value="Genomic_DNA"/>
</dbReference>
<accession>A0A2P6NFW2</accession>
<evidence type="ECO:0000313" key="1">
    <source>
        <dbReference type="EMBL" id="PRP82812.1"/>
    </source>
</evidence>
<gene>
    <name evidence="1" type="ORF">PROFUN_10027</name>
</gene>